<dbReference type="InterPro" id="IPR000847">
    <property type="entry name" value="LysR_HTH_N"/>
</dbReference>
<dbReference type="SUPFAM" id="SSF46785">
    <property type="entry name" value="Winged helix' DNA-binding domain"/>
    <property type="match status" value="1"/>
</dbReference>
<keyword evidence="7" id="KW-1185">Reference proteome</keyword>
<dbReference type="Proteomes" id="UP001441944">
    <property type="component" value="Unassembled WGS sequence"/>
</dbReference>
<keyword evidence="2" id="KW-0805">Transcription regulation</keyword>
<dbReference type="Pfam" id="PF03466">
    <property type="entry name" value="LysR_substrate"/>
    <property type="match status" value="1"/>
</dbReference>
<accession>A0ABQ0AQ23</accession>
<dbReference type="Gene3D" id="1.10.10.10">
    <property type="entry name" value="Winged helix-like DNA-binding domain superfamily/Winged helix DNA-binding domain"/>
    <property type="match status" value="1"/>
</dbReference>
<dbReference type="Pfam" id="PF00126">
    <property type="entry name" value="HTH_1"/>
    <property type="match status" value="1"/>
</dbReference>
<evidence type="ECO:0000256" key="3">
    <source>
        <dbReference type="ARBA" id="ARBA00023125"/>
    </source>
</evidence>
<keyword evidence="3" id="KW-0238">DNA-binding</keyword>
<sequence>MRLPSLTHLRCFDSAARHQSFTAAGEEIGLTQSAVSKKVKELETDLGFALFQRVGRGVVLTAAGAGLAADLAQDLGALRSSVQKAVAAGAGRSALRIAVLPTFANRWLIPRLPDFFARYPEIELSLSTRLEPFDFARDPFDLAIHYGGDNWPGARMVELFGEQMVPIAAPELFASHRLDSIESLPEVPLVHLDSRSDAWGDWFLEAGVQGKPRQDGRYFDQYSMVIGAAVAGLGAAIVPFDMVSDELASGALRRLPGPGLRSNKRYYLVRPHGVAVDAVQKFETWITRQLRQKTGDLA</sequence>
<dbReference type="EMBL" id="BAABWU010000016">
    <property type="protein sequence ID" value="GAA6197972.1"/>
    <property type="molecule type" value="Genomic_DNA"/>
</dbReference>
<protein>
    <submittedName>
        <fullName evidence="6">LysR family transcriptional regulator</fullName>
    </submittedName>
</protein>
<feature type="domain" description="HTH lysR-type" evidence="5">
    <location>
        <begin position="4"/>
        <end position="61"/>
    </location>
</feature>
<organism evidence="6 7">
    <name type="scientific">Pseudophaeobacter arcticus</name>
    <dbReference type="NCBI Taxonomy" id="385492"/>
    <lineage>
        <taxon>Bacteria</taxon>
        <taxon>Pseudomonadati</taxon>
        <taxon>Pseudomonadota</taxon>
        <taxon>Alphaproteobacteria</taxon>
        <taxon>Rhodobacterales</taxon>
        <taxon>Paracoccaceae</taxon>
        <taxon>Pseudophaeobacter</taxon>
    </lineage>
</organism>
<evidence type="ECO:0000256" key="4">
    <source>
        <dbReference type="ARBA" id="ARBA00023163"/>
    </source>
</evidence>
<dbReference type="InterPro" id="IPR036388">
    <property type="entry name" value="WH-like_DNA-bd_sf"/>
</dbReference>
<dbReference type="Gene3D" id="3.40.190.10">
    <property type="entry name" value="Periplasmic binding protein-like II"/>
    <property type="match status" value="2"/>
</dbReference>
<evidence type="ECO:0000313" key="7">
    <source>
        <dbReference type="Proteomes" id="UP001441944"/>
    </source>
</evidence>
<evidence type="ECO:0000259" key="5">
    <source>
        <dbReference type="PROSITE" id="PS50931"/>
    </source>
</evidence>
<dbReference type="InterPro" id="IPR005119">
    <property type="entry name" value="LysR_subst-bd"/>
</dbReference>
<dbReference type="RefSeq" id="WP_353401781.1">
    <property type="nucleotide sequence ID" value="NZ_BAABWU010000016.1"/>
</dbReference>
<dbReference type="InterPro" id="IPR036390">
    <property type="entry name" value="WH_DNA-bd_sf"/>
</dbReference>
<keyword evidence="4" id="KW-0804">Transcription</keyword>
<comment type="similarity">
    <text evidence="1">Belongs to the LysR transcriptional regulatory family.</text>
</comment>
<comment type="caution">
    <text evidence="6">The sequence shown here is derived from an EMBL/GenBank/DDBJ whole genome shotgun (WGS) entry which is preliminary data.</text>
</comment>
<name>A0ABQ0AQ23_9RHOB</name>
<gene>
    <name evidence="6" type="ORF">NBRC116598_34170</name>
</gene>
<dbReference type="SUPFAM" id="SSF53850">
    <property type="entry name" value="Periplasmic binding protein-like II"/>
    <property type="match status" value="1"/>
</dbReference>
<proteinExistence type="inferred from homology"/>
<evidence type="ECO:0000313" key="6">
    <source>
        <dbReference type="EMBL" id="GAA6197972.1"/>
    </source>
</evidence>
<dbReference type="PROSITE" id="PS50931">
    <property type="entry name" value="HTH_LYSR"/>
    <property type="match status" value="1"/>
</dbReference>
<dbReference type="PANTHER" id="PTHR30537">
    <property type="entry name" value="HTH-TYPE TRANSCRIPTIONAL REGULATOR"/>
    <property type="match status" value="1"/>
</dbReference>
<reference evidence="6 7" key="1">
    <citation type="submission" date="2024-04" db="EMBL/GenBank/DDBJ databases">
        <title>Draft genome sequence of Pseudophaeobacter arcticus NBRC 116598.</title>
        <authorList>
            <person name="Miyakawa T."/>
            <person name="Kusuya Y."/>
            <person name="Miura T."/>
        </authorList>
    </citation>
    <scope>NUCLEOTIDE SEQUENCE [LARGE SCALE GENOMIC DNA]</scope>
    <source>
        <strain evidence="6 7">SU-CL00105</strain>
    </source>
</reference>
<dbReference type="PRINTS" id="PR00039">
    <property type="entry name" value="HTHLYSR"/>
</dbReference>
<evidence type="ECO:0000256" key="2">
    <source>
        <dbReference type="ARBA" id="ARBA00023015"/>
    </source>
</evidence>
<dbReference type="PANTHER" id="PTHR30537:SF74">
    <property type="entry name" value="HTH-TYPE TRANSCRIPTIONAL REGULATOR TRPI"/>
    <property type="match status" value="1"/>
</dbReference>
<dbReference type="InterPro" id="IPR058163">
    <property type="entry name" value="LysR-type_TF_proteobact-type"/>
</dbReference>
<evidence type="ECO:0000256" key="1">
    <source>
        <dbReference type="ARBA" id="ARBA00009437"/>
    </source>
</evidence>